<sequence length="245" mass="27672">MKMFLSYILGLYLLIEPIHGNAQQCDKNDFDANSHECQKNFKDFLEHLQADVNLTNELFVEEKCCAFVRAETCLVTGADASGCQDKKKEIEDLLNGFKSEVDVKKYCLNFDNRKCVEKKDLRLNGTTNEENCRLEELQKRTTECSNISKQAKYNAGEERDEVKRKTMLCCAMKELGSCMSEAAIKSNCVKMVEGMEMIENASMNMTFNATCMNFDSSVCKSNSAEVNVGMLSLVLVVLVFLILNC</sequence>
<feature type="chain" id="PRO_5045862441" evidence="1">
    <location>
        <begin position="21"/>
        <end position="245"/>
    </location>
</feature>
<feature type="signal peptide" evidence="1">
    <location>
        <begin position="1"/>
        <end position="20"/>
    </location>
</feature>
<accession>A0ABM1S885</accession>
<reference evidence="3" key="1">
    <citation type="submission" date="2025-08" db="UniProtKB">
        <authorList>
            <consortium name="RefSeq"/>
        </authorList>
    </citation>
    <scope>IDENTIFICATION</scope>
    <source>
        <tissue evidence="3">Muscle</tissue>
    </source>
</reference>
<evidence type="ECO:0000256" key="1">
    <source>
        <dbReference type="SAM" id="SignalP"/>
    </source>
</evidence>
<organism evidence="2 3">
    <name type="scientific">Limulus polyphemus</name>
    <name type="common">Atlantic horseshoe crab</name>
    <dbReference type="NCBI Taxonomy" id="6850"/>
    <lineage>
        <taxon>Eukaryota</taxon>
        <taxon>Metazoa</taxon>
        <taxon>Ecdysozoa</taxon>
        <taxon>Arthropoda</taxon>
        <taxon>Chelicerata</taxon>
        <taxon>Merostomata</taxon>
        <taxon>Xiphosura</taxon>
        <taxon>Limulidae</taxon>
        <taxon>Limulus</taxon>
    </lineage>
</organism>
<name>A0ABM1S885_LIMPO</name>
<dbReference type="Proteomes" id="UP000694941">
    <property type="component" value="Unplaced"/>
</dbReference>
<protein>
    <submittedName>
        <fullName evidence="3">Uncharacterized protein LOC106458015</fullName>
    </submittedName>
</protein>
<keyword evidence="1" id="KW-0732">Signal</keyword>
<dbReference type="RefSeq" id="XP_022239840.1">
    <property type="nucleotide sequence ID" value="XM_022384132.1"/>
</dbReference>
<dbReference type="GeneID" id="106458015"/>
<evidence type="ECO:0000313" key="3">
    <source>
        <dbReference type="RefSeq" id="XP_022239840.1"/>
    </source>
</evidence>
<keyword evidence="2" id="KW-1185">Reference proteome</keyword>
<gene>
    <name evidence="3" type="primary">LOC106458015</name>
</gene>
<evidence type="ECO:0000313" key="2">
    <source>
        <dbReference type="Proteomes" id="UP000694941"/>
    </source>
</evidence>
<proteinExistence type="predicted"/>